<evidence type="ECO:0000313" key="1">
    <source>
        <dbReference type="EMBL" id="RYC32284.1"/>
    </source>
</evidence>
<dbReference type="RefSeq" id="WP_129225864.1">
    <property type="nucleotide sequence ID" value="NZ_QYBB01000008.1"/>
</dbReference>
<evidence type="ECO:0000313" key="2">
    <source>
        <dbReference type="Proteomes" id="UP000290759"/>
    </source>
</evidence>
<dbReference type="GO" id="GO:0008168">
    <property type="term" value="F:methyltransferase activity"/>
    <property type="evidence" value="ECO:0007669"/>
    <property type="project" value="UniProtKB-KW"/>
</dbReference>
<name>A0A4V1RUT6_9HYPH</name>
<dbReference type="SUPFAM" id="SSF48452">
    <property type="entry name" value="TPR-like"/>
    <property type="match status" value="1"/>
</dbReference>
<keyword evidence="1" id="KW-0808">Transferase</keyword>
<comment type="caution">
    <text evidence="1">The sequence shown here is derived from an EMBL/GenBank/DDBJ whole genome shotgun (WGS) entry which is preliminary data.</text>
</comment>
<keyword evidence="1" id="KW-0489">Methyltransferase</keyword>
<dbReference type="PANTHER" id="PTHR43861">
    <property type="entry name" value="TRANS-ACONITATE 2-METHYLTRANSFERASE-RELATED"/>
    <property type="match status" value="1"/>
</dbReference>
<dbReference type="CDD" id="cd02440">
    <property type="entry name" value="AdoMet_MTases"/>
    <property type="match status" value="1"/>
</dbReference>
<dbReference type="InterPro" id="IPR029063">
    <property type="entry name" value="SAM-dependent_MTases_sf"/>
</dbReference>
<reference evidence="1 2" key="2">
    <citation type="submission" date="2019-02" db="EMBL/GenBank/DDBJ databases">
        <title>'Lichenibacterium ramalinii' gen. nov. sp. nov., 'Lichenibacterium minor' gen. nov. sp. nov.</title>
        <authorList>
            <person name="Pankratov T."/>
        </authorList>
    </citation>
    <scope>NUCLEOTIDE SEQUENCE [LARGE SCALE GENOMIC DNA]</scope>
    <source>
        <strain evidence="1 2">RmlP026</strain>
    </source>
</reference>
<dbReference type="AlphaFoldDB" id="A0A4V1RUT6"/>
<dbReference type="InterPro" id="IPR011990">
    <property type="entry name" value="TPR-like_helical_dom_sf"/>
</dbReference>
<organism evidence="1 2">
    <name type="scientific">Lichenibacterium minor</name>
    <dbReference type="NCBI Taxonomy" id="2316528"/>
    <lineage>
        <taxon>Bacteria</taxon>
        <taxon>Pseudomonadati</taxon>
        <taxon>Pseudomonadota</taxon>
        <taxon>Alphaproteobacteria</taxon>
        <taxon>Hyphomicrobiales</taxon>
        <taxon>Lichenihabitantaceae</taxon>
        <taxon>Lichenibacterium</taxon>
    </lineage>
</organism>
<dbReference type="SUPFAM" id="SSF53335">
    <property type="entry name" value="S-adenosyl-L-methionine-dependent methyltransferases"/>
    <property type="match status" value="1"/>
</dbReference>
<dbReference type="GO" id="GO:0032259">
    <property type="term" value="P:methylation"/>
    <property type="evidence" value="ECO:0007669"/>
    <property type="project" value="UniProtKB-KW"/>
</dbReference>
<dbReference type="OrthoDB" id="465636at2"/>
<gene>
    <name evidence="1" type="ORF">D3273_09650</name>
</gene>
<dbReference type="PANTHER" id="PTHR43861:SF1">
    <property type="entry name" value="TRANS-ACONITATE 2-METHYLTRANSFERASE"/>
    <property type="match status" value="1"/>
</dbReference>
<proteinExistence type="predicted"/>
<dbReference type="EMBL" id="QYBB01000008">
    <property type="protein sequence ID" value="RYC32284.1"/>
    <property type="molecule type" value="Genomic_DNA"/>
</dbReference>
<dbReference type="Pfam" id="PF13489">
    <property type="entry name" value="Methyltransf_23"/>
    <property type="match status" value="1"/>
</dbReference>
<dbReference type="Gene3D" id="3.40.50.150">
    <property type="entry name" value="Vaccinia Virus protein VP39"/>
    <property type="match status" value="1"/>
</dbReference>
<dbReference type="Gene3D" id="1.25.40.10">
    <property type="entry name" value="Tetratricopeptide repeat domain"/>
    <property type="match status" value="1"/>
</dbReference>
<sequence>MSSSSDLIADRRFAWARGYAEDGDHAAAADLLAQVVERAPAWAPGWAALGEARERSGDPAGARRAWAEAAALDPAGTLGADAHVARLDGRTPQNLPASYVRALFDDYAPRFDRHLVDALDYRGPAVLADALERAAPGRRFAAALDLGCGTGLMGLALRGRADRVDGVDLSPAMAERARATGAYAAVAAGPLDEALAAAAAGSLDLAVAVDVLVYVGDLAPVFAGAARALAPGGLLAVTVQTLREGDGFALGPDMRFSHAPGFVEAALRGAGLAPVLLEPASTRREKGVAVPGLVAVASKA</sequence>
<dbReference type="Proteomes" id="UP000290759">
    <property type="component" value="Unassembled WGS sequence"/>
</dbReference>
<reference evidence="1 2" key="1">
    <citation type="submission" date="2018-12" db="EMBL/GenBank/DDBJ databases">
        <authorList>
            <person name="Grouzdev D.S."/>
            <person name="Krutkina M.S."/>
        </authorList>
    </citation>
    <scope>NUCLEOTIDE SEQUENCE [LARGE SCALE GENOMIC DNA]</scope>
    <source>
        <strain evidence="1 2">RmlP026</strain>
    </source>
</reference>
<accession>A0A4V1RUT6</accession>
<keyword evidence="2" id="KW-1185">Reference proteome</keyword>
<protein>
    <submittedName>
        <fullName evidence="1">Methyltransferase domain-containing protein</fullName>
    </submittedName>
</protein>